<evidence type="ECO:0000313" key="2">
    <source>
        <dbReference type="EMBL" id="AZN72390.1"/>
    </source>
</evidence>
<sequence>MRQISDTAIILAIAAVGAVIATLIGFPAPFLTGPAAAVSLAGVAGARLTLPMPLVNFALIMIGMSIGTGVTPEVIDTARQWPASFIVLALSLVVIMIATSRYLMRAHGYDRNTALLSAAPGHLSYVLSLSSDLDADIRKVSIVQSIRVLAITLIIPVAITAMGGSTSLPSTALATMEPLAIALIFVASLAAGMLFKKLQVPAALLIGGMVISTFTHLTGIVSGVMPNWLQMPAFLVMGAMIGSRFSGVTPQMLKSSVAAGFAITVLATALAGAFAAIIAISLGLPMTQVLIAFVPGGVEAMVAMAVLLDVDPAFVAAHHVMRLFILTALVPLLLGRQKKPQT</sequence>
<dbReference type="RefSeq" id="WP_245451563.1">
    <property type="nucleotide sequence ID" value="NZ_CP032509.1"/>
</dbReference>
<name>A0A3Q8XPM0_9HYPH</name>
<gene>
    <name evidence="2" type="ORF">D5400_14920</name>
</gene>
<dbReference type="Proteomes" id="UP000268192">
    <property type="component" value="Chromosome"/>
</dbReference>
<dbReference type="InterPro" id="IPR017516">
    <property type="entry name" value="AbrB_dup"/>
</dbReference>
<keyword evidence="1" id="KW-1133">Transmembrane helix</keyword>
<dbReference type="InterPro" id="IPR007820">
    <property type="entry name" value="AbrB_fam"/>
</dbReference>
<keyword evidence="1" id="KW-0472">Membrane</keyword>
<dbReference type="Pfam" id="PF05145">
    <property type="entry name" value="AbrB"/>
    <property type="match status" value="1"/>
</dbReference>
<keyword evidence="1" id="KW-0812">Transmembrane</keyword>
<feature type="transmembrane region" description="Helical" evidence="1">
    <location>
        <begin position="81"/>
        <end position="103"/>
    </location>
</feature>
<dbReference type="PIRSF" id="PIRSF038991">
    <property type="entry name" value="Protein_AbrB"/>
    <property type="match status" value="1"/>
</dbReference>
<feature type="transmembrane region" description="Helical" evidence="1">
    <location>
        <begin position="257"/>
        <end position="282"/>
    </location>
</feature>
<dbReference type="KEGG" id="abaw:D5400_14920"/>
<dbReference type="AlphaFoldDB" id="A0A3Q8XPM0"/>
<feature type="transmembrane region" description="Helical" evidence="1">
    <location>
        <begin position="202"/>
        <end position="225"/>
    </location>
</feature>
<feature type="transmembrane region" description="Helical" evidence="1">
    <location>
        <begin position="289"/>
        <end position="308"/>
    </location>
</feature>
<feature type="transmembrane region" description="Helical" evidence="1">
    <location>
        <begin position="178"/>
        <end position="195"/>
    </location>
</feature>
<evidence type="ECO:0000256" key="1">
    <source>
        <dbReference type="SAM" id="Phobius"/>
    </source>
</evidence>
<feature type="transmembrane region" description="Helical" evidence="1">
    <location>
        <begin position="148"/>
        <end position="166"/>
    </location>
</feature>
<proteinExistence type="predicted"/>
<feature type="transmembrane region" description="Helical" evidence="1">
    <location>
        <begin position="7"/>
        <end position="26"/>
    </location>
</feature>
<reference evidence="2 3" key="1">
    <citation type="submission" date="2018-09" db="EMBL/GenBank/DDBJ databases">
        <title>Marinorhizobium profundi gen. nov., sp. nov., isolated from a deep-sea sediment sample from the New Britain Trench and proposal of Marinorhizobiaceae fam. nov. in the order Rhizobiales of the class Alphaproteobacteria.</title>
        <authorList>
            <person name="Cao J."/>
        </authorList>
    </citation>
    <scope>NUCLEOTIDE SEQUENCE [LARGE SCALE GENOMIC DNA]</scope>
    <source>
        <strain evidence="2 3">WS11</strain>
    </source>
</reference>
<organism evidence="2 3">
    <name type="scientific">Georhizobium profundi</name>
    <dbReference type="NCBI Taxonomy" id="2341112"/>
    <lineage>
        <taxon>Bacteria</taxon>
        <taxon>Pseudomonadati</taxon>
        <taxon>Pseudomonadota</taxon>
        <taxon>Alphaproteobacteria</taxon>
        <taxon>Hyphomicrobiales</taxon>
        <taxon>Rhizobiaceae</taxon>
        <taxon>Georhizobium</taxon>
    </lineage>
</organism>
<dbReference type="PANTHER" id="PTHR38457">
    <property type="entry name" value="REGULATOR ABRB-RELATED"/>
    <property type="match status" value="1"/>
</dbReference>
<dbReference type="PANTHER" id="PTHR38457:SF1">
    <property type="entry name" value="REGULATOR ABRB-RELATED"/>
    <property type="match status" value="1"/>
</dbReference>
<dbReference type="GO" id="GO:0016020">
    <property type="term" value="C:membrane"/>
    <property type="evidence" value="ECO:0007669"/>
    <property type="project" value="InterPro"/>
</dbReference>
<dbReference type="GO" id="GO:0010468">
    <property type="term" value="P:regulation of gene expression"/>
    <property type="evidence" value="ECO:0007669"/>
    <property type="project" value="InterPro"/>
</dbReference>
<feature type="transmembrane region" description="Helical" evidence="1">
    <location>
        <begin position="314"/>
        <end position="334"/>
    </location>
</feature>
<keyword evidence="3" id="KW-1185">Reference proteome</keyword>
<protein>
    <submittedName>
        <fullName evidence="2">AbrB family transcriptional regulator</fullName>
    </submittedName>
</protein>
<evidence type="ECO:0000313" key="3">
    <source>
        <dbReference type="Proteomes" id="UP000268192"/>
    </source>
</evidence>
<dbReference type="EMBL" id="CP032509">
    <property type="protein sequence ID" value="AZN72390.1"/>
    <property type="molecule type" value="Genomic_DNA"/>
</dbReference>
<dbReference type="NCBIfam" id="TIGR03082">
    <property type="entry name" value="Gneg_AbrB_dup"/>
    <property type="match status" value="2"/>
</dbReference>
<accession>A0A3Q8XPM0</accession>